<evidence type="ECO:0000313" key="3">
    <source>
        <dbReference type="Proteomes" id="UP000036850"/>
    </source>
</evidence>
<comment type="caution">
    <text evidence="2">The sequence shown here is derived from an EMBL/GenBank/DDBJ whole genome shotgun (WGS) entry which is preliminary data.</text>
</comment>
<feature type="transmembrane region" description="Helical" evidence="1">
    <location>
        <begin position="94"/>
        <end position="110"/>
    </location>
</feature>
<keyword evidence="1" id="KW-1133">Transmembrane helix</keyword>
<organism evidence="2 3">
    <name type="scientific">Pseudoalteromonas rubra</name>
    <dbReference type="NCBI Taxonomy" id="43658"/>
    <lineage>
        <taxon>Bacteria</taxon>
        <taxon>Pseudomonadati</taxon>
        <taxon>Pseudomonadota</taxon>
        <taxon>Gammaproteobacteria</taxon>
        <taxon>Alteromonadales</taxon>
        <taxon>Pseudoalteromonadaceae</taxon>
        <taxon>Pseudoalteromonas</taxon>
    </lineage>
</organism>
<gene>
    <name evidence="2" type="ORF">AC626_07185</name>
</gene>
<dbReference type="EMBL" id="LFZX01000038">
    <property type="protein sequence ID" value="KNC68038.1"/>
    <property type="molecule type" value="Genomic_DNA"/>
</dbReference>
<feature type="transmembrane region" description="Helical" evidence="1">
    <location>
        <begin position="39"/>
        <end position="55"/>
    </location>
</feature>
<sequence>MSLATLFSILLSVLVWCLVCGALVPVGRFLSRRHPAAPGLWWALLVLSFVPFTPLPEMALDETIPAVLYDFSEQAEKLQLSTEIMLTAEHQWDGLWIFIALTLLVALQSIRRGARLLNKLASLRALLVSAEPLQADLCASFHRSLRLKAVRCQCIYCL</sequence>
<dbReference type="PATRIC" id="fig|43658.6.peg.1775"/>
<dbReference type="Proteomes" id="UP000036850">
    <property type="component" value="Unassembled WGS sequence"/>
</dbReference>
<protein>
    <submittedName>
        <fullName evidence="2">Uncharacterized protein</fullName>
    </submittedName>
</protein>
<proteinExistence type="predicted"/>
<accession>A0A0L0EVX9</accession>
<name>A0A0L0EVX9_9GAMM</name>
<dbReference type="AlphaFoldDB" id="A0A0L0EVX9"/>
<feature type="transmembrane region" description="Helical" evidence="1">
    <location>
        <begin position="6"/>
        <end position="27"/>
    </location>
</feature>
<keyword evidence="1" id="KW-0812">Transmembrane</keyword>
<evidence type="ECO:0000313" key="2">
    <source>
        <dbReference type="EMBL" id="KNC68038.1"/>
    </source>
</evidence>
<reference evidence="3" key="1">
    <citation type="submission" date="2015-07" db="EMBL/GenBank/DDBJ databases">
        <title>Draft genome sequence of a Pseudoalteromonas rubra strain, OCN096, isolated from Kaneohe Bay, Oahu, Hawaii.</title>
        <authorList>
            <person name="Beurmann S."/>
            <person name="Ushijima B."/>
            <person name="Belcaid M."/>
            <person name="Callahan S.M."/>
            <person name="Aeby G.S."/>
        </authorList>
    </citation>
    <scope>NUCLEOTIDE SEQUENCE [LARGE SCALE GENOMIC DNA]</scope>
    <source>
        <strain evidence="3">OCN096</strain>
    </source>
</reference>
<evidence type="ECO:0000256" key="1">
    <source>
        <dbReference type="SAM" id="Phobius"/>
    </source>
</evidence>
<keyword evidence="1" id="KW-0472">Membrane</keyword>